<keyword evidence="5" id="KW-0460">Magnesium</keyword>
<keyword evidence="3" id="KW-0479">Metal-binding</keyword>
<dbReference type="Pfam" id="PF00293">
    <property type="entry name" value="NUDIX"/>
    <property type="match status" value="1"/>
</dbReference>
<organism evidence="7 8">
    <name type="scientific">Succinivibrio faecicola</name>
    <dbReference type="NCBI Taxonomy" id="2820300"/>
    <lineage>
        <taxon>Bacteria</taxon>
        <taxon>Pseudomonadati</taxon>
        <taxon>Pseudomonadota</taxon>
        <taxon>Gammaproteobacteria</taxon>
        <taxon>Aeromonadales</taxon>
        <taxon>Succinivibrionaceae</taxon>
        <taxon>Succinivibrio</taxon>
    </lineage>
</organism>
<dbReference type="RefSeq" id="WP_219936003.1">
    <property type="nucleotide sequence ID" value="NZ_JAGFNY010000001.1"/>
</dbReference>
<evidence type="ECO:0000256" key="1">
    <source>
        <dbReference type="ARBA" id="ARBA00001946"/>
    </source>
</evidence>
<evidence type="ECO:0000256" key="2">
    <source>
        <dbReference type="ARBA" id="ARBA00005582"/>
    </source>
</evidence>
<sequence>MSLIRKADILGKAFKNIMVRTKSELTTVCYLEKDDCYLMLHRVKKEKDINKDKWIGIGGHIEDGESPDECIVRETMEETGLTLNSYALRGIITFVSDCHCVVYMFLYTSDDFSGVMNTQCSEGDLEWFKKDRIFDLPLWVNNSLIKHINSL</sequence>
<evidence type="ECO:0000313" key="7">
    <source>
        <dbReference type="EMBL" id="MBW7569462.1"/>
    </source>
</evidence>
<dbReference type="Gene3D" id="3.90.79.10">
    <property type="entry name" value="Nucleoside Triphosphate Pyrophosphohydrolase"/>
    <property type="match status" value="1"/>
</dbReference>
<dbReference type="InterPro" id="IPR003562">
    <property type="entry name" value="Mutator_MutX_prot"/>
</dbReference>
<dbReference type="SUPFAM" id="SSF55811">
    <property type="entry name" value="Nudix"/>
    <property type="match status" value="1"/>
</dbReference>
<evidence type="ECO:0000256" key="3">
    <source>
        <dbReference type="ARBA" id="ARBA00022723"/>
    </source>
</evidence>
<evidence type="ECO:0000259" key="6">
    <source>
        <dbReference type="PROSITE" id="PS51462"/>
    </source>
</evidence>
<dbReference type="InterPro" id="IPR000086">
    <property type="entry name" value="NUDIX_hydrolase_dom"/>
</dbReference>
<protein>
    <submittedName>
        <fullName evidence="7">8-oxo-dGTP diphosphatase</fullName>
    </submittedName>
</protein>
<dbReference type="PRINTS" id="PR01402">
    <property type="entry name" value="MUTATORMUTX"/>
</dbReference>
<gene>
    <name evidence="7" type="ORF">J5V48_00940</name>
</gene>
<dbReference type="Proteomes" id="UP000731465">
    <property type="component" value="Unassembled WGS sequence"/>
</dbReference>
<dbReference type="CDD" id="cd18886">
    <property type="entry name" value="NUDIX_MutT_Nudt1"/>
    <property type="match status" value="1"/>
</dbReference>
<proteinExistence type="inferred from homology"/>
<comment type="cofactor">
    <cofactor evidence="1">
        <name>Mg(2+)</name>
        <dbReference type="ChEBI" id="CHEBI:18420"/>
    </cofactor>
</comment>
<keyword evidence="8" id="KW-1185">Reference proteome</keyword>
<accession>A0ABS7DEB5</accession>
<comment type="caution">
    <text evidence="7">The sequence shown here is derived from an EMBL/GenBank/DDBJ whole genome shotgun (WGS) entry which is preliminary data.</text>
</comment>
<feature type="domain" description="Nudix hydrolase" evidence="6">
    <location>
        <begin position="22"/>
        <end position="151"/>
    </location>
</feature>
<dbReference type="InterPro" id="IPR020084">
    <property type="entry name" value="NUDIX_hydrolase_CS"/>
</dbReference>
<evidence type="ECO:0000313" key="8">
    <source>
        <dbReference type="Proteomes" id="UP000731465"/>
    </source>
</evidence>
<comment type="similarity">
    <text evidence="2">Belongs to the Nudix hydrolase family.</text>
</comment>
<dbReference type="PROSITE" id="PS51462">
    <property type="entry name" value="NUDIX"/>
    <property type="match status" value="1"/>
</dbReference>
<keyword evidence="4" id="KW-0378">Hydrolase</keyword>
<dbReference type="EMBL" id="JAGFNY010000001">
    <property type="protein sequence ID" value="MBW7569462.1"/>
    <property type="molecule type" value="Genomic_DNA"/>
</dbReference>
<dbReference type="PANTHER" id="PTHR43758">
    <property type="entry name" value="7,8-DIHYDRO-8-OXOGUANINE TRIPHOSPHATASE"/>
    <property type="match status" value="1"/>
</dbReference>
<dbReference type="PANTHER" id="PTHR43758:SF2">
    <property type="entry name" value="OXIDIZED PURINE NUCLEOSIDE TRIPHOSPHATE HYDROLASE"/>
    <property type="match status" value="1"/>
</dbReference>
<dbReference type="PROSITE" id="PS00893">
    <property type="entry name" value="NUDIX_BOX"/>
    <property type="match status" value="1"/>
</dbReference>
<reference evidence="7 8" key="1">
    <citation type="submission" date="2021-03" db="EMBL/GenBank/DDBJ databases">
        <title>Succinivibrio sp. nov. isolated from feces of cow.</title>
        <authorList>
            <person name="Choi J.-Y."/>
        </authorList>
    </citation>
    <scope>NUCLEOTIDE SEQUENCE [LARGE SCALE GENOMIC DNA]</scope>
    <source>
        <strain evidence="7 8">AGMB01872</strain>
    </source>
</reference>
<evidence type="ECO:0000256" key="5">
    <source>
        <dbReference type="ARBA" id="ARBA00022842"/>
    </source>
</evidence>
<dbReference type="InterPro" id="IPR015797">
    <property type="entry name" value="NUDIX_hydrolase-like_dom_sf"/>
</dbReference>
<evidence type="ECO:0000256" key="4">
    <source>
        <dbReference type="ARBA" id="ARBA00022801"/>
    </source>
</evidence>
<name>A0ABS7DEB5_9GAMM</name>